<dbReference type="GO" id="GO:0006397">
    <property type="term" value="P:mRNA processing"/>
    <property type="evidence" value="ECO:0007669"/>
    <property type="project" value="UniProtKB-KW"/>
</dbReference>
<gene>
    <name evidence="5" type="ORF">PSTG_06189</name>
</gene>
<dbReference type="Pfam" id="PF22936">
    <property type="entry name" value="Pol_BBD"/>
    <property type="match status" value="1"/>
</dbReference>
<dbReference type="Proteomes" id="UP000054564">
    <property type="component" value="Unassembled WGS sequence"/>
</dbReference>
<dbReference type="AlphaFoldDB" id="A0A0L0VMJ7"/>
<dbReference type="STRING" id="1165861.A0A0L0VMJ7"/>
<dbReference type="InterPro" id="IPR001878">
    <property type="entry name" value="Znf_CCHC"/>
</dbReference>
<keyword evidence="2" id="KW-0862">Zinc</keyword>
<dbReference type="EMBL" id="AJIL01000036">
    <property type="protein sequence ID" value="KNF00498.1"/>
    <property type="molecule type" value="Genomic_DNA"/>
</dbReference>
<organism evidence="5 6">
    <name type="scientific">Puccinia striiformis f. sp. tritici PST-78</name>
    <dbReference type="NCBI Taxonomy" id="1165861"/>
    <lineage>
        <taxon>Eukaryota</taxon>
        <taxon>Fungi</taxon>
        <taxon>Dikarya</taxon>
        <taxon>Basidiomycota</taxon>
        <taxon>Pucciniomycotina</taxon>
        <taxon>Pucciniomycetes</taxon>
        <taxon>Pucciniales</taxon>
        <taxon>Pucciniaceae</taxon>
        <taxon>Puccinia</taxon>
    </lineage>
</organism>
<keyword evidence="6" id="KW-1185">Reference proteome</keyword>
<accession>A0A0L0VMJ7</accession>
<reference evidence="6" key="1">
    <citation type="submission" date="2014-03" db="EMBL/GenBank/DDBJ databases">
        <title>The Genome Sequence of Puccinia striiformis f. sp. tritici PST-78.</title>
        <authorList>
            <consortium name="The Broad Institute Genome Sequencing Platform"/>
            <person name="Cuomo C."/>
            <person name="Hulbert S."/>
            <person name="Chen X."/>
            <person name="Walker B."/>
            <person name="Young S.K."/>
            <person name="Zeng Q."/>
            <person name="Gargeya S."/>
            <person name="Fitzgerald M."/>
            <person name="Haas B."/>
            <person name="Abouelleil A."/>
            <person name="Alvarado L."/>
            <person name="Arachchi H.M."/>
            <person name="Berlin A.M."/>
            <person name="Chapman S.B."/>
            <person name="Goldberg J."/>
            <person name="Griggs A."/>
            <person name="Gujja S."/>
            <person name="Hansen M."/>
            <person name="Howarth C."/>
            <person name="Imamovic A."/>
            <person name="Larimer J."/>
            <person name="McCowan C."/>
            <person name="Montmayeur A."/>
            <person name="Murphy C."/>
            <person name="Neiman D."/>
            <person name="Pearson M."/>
            <person name="Priest M."/>
            <person name="Roberts A."/>
            <person name="Saif S."/>
            <person name="Shea T."/>
            <person name="Sisk P."/>
            <person name="Sykes S."/>
            <person name="Wortman J."/>
            <person name="Nusbaum C."/>
            <person name="Birren B."/>
        </authorList>
    </citation>
    <scope>NUCLEOTIDE SEQUENCE [LARGE SCALE GENOMIC DNA]</scope>
    <source>
        <strain evidence="6">race PST-78</strain>
    </source>
</reference>
<keyword evidence="2" id="KW-0863">Zinc-finger</keyword>
<dbReference type="GO" id="GO:0008270">
    <property type="term" value="F:zinc ion binding"/>
    <property type="evidence" value="ECO:0007669"/>
    <property type="project" value="UniProtKB-KW"/>
</dbReference>
<protein>
    <recommendedName>
        <fullName evidence="4">CCHC-type domain-containing protein</fullName>
    </recommendedName>
</protein>
<evidence type="ECO:0000256" key="1">
    <source>
        <dbReference type="ARBA" id="ARBA00022664"/>
    </source>
</evidence>
<evidence type="ECO:0000256" key="3">
    <source>
        <dbReference type="SAM" id="MobiDB-lite"/>
    </source>
</evidence>
<keyword evidence="1" id="KW-0507">mRNA processing</keyword>
<dbReference type="OrthoDB" id="2507000at2759"/>
<evidence type="ECO:0000313" key="5">
    <source>
        <dbReference type="EMBL" id="KNF00498.1"/>
    </source>
</evidence>
<feature type="compositionally biased region" description="Polar residues" evidence="3">
    <location>
        <begin position="1"/>
        <end position="14"/>
    </location>
</feature>
<feature type="domain" description="CCHC-type" evidence="4">
    <location>
        <begin position="348"/>
        <end position="364"/>
    </location>
</feature>
<evidence type="ECO:0000259" key="4">
    <source>
        <dbReference type="PROSITE" id="PS50158"/>
    </source>
</evidence>
<evidence type="ECO:0000313" key="6">
    <source>
        <dbReference type="Proteomes" id="UP000054564"/>
    </source>
</evidence>
<dbReference type="InterPro" id="IPR036875">
    <property type="entry name" value="Znf_CCHC_sf"/>
</dbReference>
<keyword evidence="2" id="KW-0479">Metal-binding</keyword>
<comment type="caution">
    <text evidence="5">The sequence shown here is derived from an EMBL/GenBank/DDBJ whole genome shotgun (WGS) entry which is preliminary data.</text>
</comment>
<dbReference type="SMART" id="SM00343">
    <property type="entry name" value="ZnF_C2HC"/>
    <property type="match status" value="1"/>
</dbReference>
<feature type="compositionally biased region" description="Basic and acidic residues" evidence="3">
    <location>
        <begin position="44"/>
        <end position="57"/>
    </location>
</feature>
<dbReference type="GO" id="GO:0003676">
    <property type="term" value="F:nucleic acid binding"/>
    <property type="evidence" value="ECO:0007669"/>
    <property type="project" value="InterPro"/>
</dbReference>
<dbReference type="InterPro" id="IPR054722">
    <property type="entry name" value="PolX-like_BBD"/>
</dbReference>
<proteinExistence type="predicted"/>
<dbReference type="SUPFAM" id="SSF57756">
    <property type="entry name" value="Retrovirus zinc finger-like domains"/>
    <property type="match status" value="1"/>
</dbReference>
<name>A0A0L0VMJ7_9BASI</name>
<sequence>MSSSTPNTIPNQNAGPILLRNLEALPPSPEVTGNTTLKKPKASTSERRDQANTEKRQVPPHLGTQPPISLPTHAATPQTTSRRTAEKMEQEIRAAAIEKEMVNYKEAQFHLKQTKLVLATIQAANSQFRSDNVLKANGSDFGDWCRNISDVGSACLTGSHFFFNKCNNNTFTCFEMYETLRGKFKTTLRAAQMNIWYKFKAFKIDPNGHNAGISATLRDLITEWTSINVAFNTDVFKGFILQSAVMESNAPYKAIFEQRVEDLVQANRRGGCLPFDLIMKALDICKEQYRNLAEISSSGHNLASAHPPLTLATSVSDEETFNISAYLADVDEEEWVDALDFFAITSNKCWQCGNVNHYARNCPDKSRGGAGGKSRGQPLGTIVGIVYGYLPSGFPVNSNQFPRMTTRKTLTPPSKTGDVPDDLDGLEFHNMVLGENLVSNVAVFDTGASHSFTGSKFLLHDFRLLSKPIGVSVATNGVGSFITGMGNLNLQAPDGRIIVIQQVLYCEQAKTTLISMAALRKANALVAHDNNTDTFRITPPMANIFLNHRRTGGVCLTQ</sequence>
<evidence type="ECO:0000256" key="2">
    <source>
        <dbReference type="PROSITE-ProRule" id="PRU00047"/>
    </source>
</evidence>
<feature type="region of interest" description="Disordered" evidence="3">
    <location>
        <begin position="1"/>
        <end position="86"/>
    </location>
</feature>
<dbReference type="PROSITE" id="PS50158">
    <property type="entry name" value="ZF_CCHC"/>
    <property type="match status" value="1"/>
</dbReference>